<feature type="transmembrane region" description="Helical" evidence="10">
    <location>
        <begin position="12"/>
        <end position="33"/>
    </location>
</feature>
<dbReference type="OrthoDB" id="9979195at2759"/>
<evidence type="ECO:0000256" key="2">
    <source>
        <dbReference type="ARBA" id="ARBA00004922"/>
    </source>
</evidence>
<dbReference type="InterPro" id="IPR007594">
    <property type="entry name" value="RFT1"/>
</dbReference>
<comment type="function">
    <text evidence="9 10">Intramembrane glycolipid transporter that operates in the biosynthetic pathway of dolichol-linked oligosaccharides, the glycan precursors employed in protein asparagine (N)-glycosylation. The sequential addition of sugars to dolichol pyrophosphate produces dolichol-linked oligosaccharides containing fourteen sugars, including two GlcNAcs, nine mannoses and three glucoses. Once assembled, the oligosaccharide is transferred from the lipid to nascent proteins by oligosaccharyltransferases. The assembly of dolichol-linked oligosaccharides begins on the cytosolic side of the endoplasmic reticulum membrane and finishes in its lumen. RFT1 could mediate the translocation of the cytosolically oriented intermediate DolPP-GlcNAc2Man5, produced by ALG11, into the ER lumen where dolichol-linked oligosaccharides assembly continues. However, the intramembrane lipid transporter activity could not be confirmed in vitro.</text>
</comment>
<evidence type="ECO:0000256" key="8">
    <source>
        <dbReference type="ARBA" id="ARBA00044793"/>
    </source>
</evidence>
<feature type="transmembrane region" description="Helical" evidence="10">
    <location>
        <begin position="359"/>
        <end position="384"/>
    </location>
</feature>
<comment type="similarity">
    <text evidence="3 10">Belongs to the RFT1 family.</text>
</comment>
<dbReference type="EMBL" id="CP014246">
    <property type="protein sequence ID" value="AMD21868.1"/>
    <property type="molecule type" value="Genomic_DNA"/>
</dbReference>
<dbReference type="PANTHER" id="PTHR13117:SF5">
    <property type="entry name" value="PROTEIN RFT1 HOMOLOG"/>
    <property type="match status" value="1"/>
</dbReference>
<dbReference type="Proteomes" id="UP000243052">
    <property type="component" value="Chromosome vi"/>
</dbReference>
<feature type="transmembrane region" description="Helical" evidence="10">
    <location>
        <begin position="136"/>
        <end position="155"/>
    </location>
</feature>
<evidence type="ECO:0000313" key="12">
    <source>
        <dbReference type="Proteomes" id="UP000243052"/>
    </source>
</evidence>
<dbReference type="AlphaFoldDB" id="A0A109UZQ2"/>
<feature type="transmembrane region" description="Helical" evidence="10">
    <location>
        <begin position="456"/>
        <end position="476"/>
    </location>
</feature>
<evidence type="ECO:0000256" key="1">
    <source>
        <dbReference type="ARBA" id="ARBA00004477"/>
    </source>
</evidence>
<dbReference type="STRING" id="45286.A0A109UZQ2"/>
<feature type="transmembrane region" description="Helical" evidence="10">
    <location>
        <begin position="430"/>
        <end position="450"/>
    </location>
</feature>
<feature type="transmembrane region" description="Helical" evidence="10">
    <location>
        <begin position="528"/>
        <end position="545"/>
    </location>
</feature>
<feature type="transmembrane region" description="Helical" evidence="10">
    <location>
        <begin position="214"/>
        <end position="236"/>
    </location>
</feature>
<feature type="transmembrane region" description="Helical" evidence="10">
    <location>
        <begin position="504"/>
        <end position="522"/>
    </location>
</feature>
<name>A0A109UZQ2_9SACH</name>
<dbReference type="RefSeq" id="XP_017988864.1">
    <property type="nucleotide sequence ID" value="XM_018133375.1"/>
</dbReference>
<reference evidence="11 12" key="1">
    <citation type="submission" date="2016-01" db="EMBL/GenBank/DDBJ databases">
        <title>Genome sequence of the yeast Holleya sinecauda.</title>
        <authorList>
            <person name="Dietrich F.S."/>
        </authorList>
    </citation>
    <scope>NUCLEOTIDE SEQUENCE [LARGE SCALE GENOMIC DNA]</scope>
    <source>
        <strain evidence="11 12">ATCC 58844</strain>
    </source>
</reference>
<keyword evidence="6 10" id="KW-1133">Transmembrane helix</keyword>
<keyword evidence="4 10" id="KW-0812">Transmembrane</keyword>
<evidence type="ECO:0000256" key="10">
    <source>
        <dbReference type="RuleBase" id="RU365067"/>
    </source>
</evidence>
<dbReference type="Pfam" id="PF04506">
    <property type="entry name" value="Rft-1"/>
    <property type="match status" value="1"/>
</dbReference>
<evidence type="ECO:0000313" key="11">
    <source>
        <dbReference type="EMBL" id="AMD21868.1"/>
    </source>
</evidence>
<comment type="subcellular location">
    <subcellularLocation>
        <location evidence="1 10">Endoplasmic reticulum membrane</location>
        <topology evidence="1 10">Multi-pass membrane protein</topology>
    </subcellularLocation>
</comment>
<evidence type="ECO:0000256" key="3">
    <source>
        <dbReference type="ARBA" id="ARBA00010288"/>
    </source>
</evidence>
<gene>
    <name evidence="11" type="ORF">AW171_hschr63855</name>
</gene>
<accession>A0A109UZQ2</accession>
<evidence type="ECO:0000256" key="7">
    <source>
        <dbReference type="ARBA" id="ARBA00023136"/>
    </source>
</evidence>
<dbReference type="GO" id="GO:0005789">
    <property type="term" value="C:endoplasmic reticulum membrane"/>
    <property type="evidence" value="ECO:0007669"/>
    <property type="project" value="UniProtKB-SubCell"/>
</dbReference>
<keyword evidence="7 10" id="KW-0472">Membrane</keyword>
<dbReference type="GeneID" id="28725185"/>
<evidence type="ECO:0000256" key="9">
    <source>
        <dbReference type="ARBA" id="ARBA00045912"/>
    </source>
</evidence>
<proteinExistence type="inferred from homology"/>
<feature type="transmembrane region" description="Helical" evidence="10">
    <location>
        <begin position="175"/>
        <end position="194"/>
    </location>
</feature>
<dbReference type="GO" id="GO:0006488">
    <property type="term" value="P:dolichol-linked oligosaccharide biosynthetic process"/>
    <property type="evidence" value="ECO:0007669"/>
    <property type="project" value="InterPro"/>
</dbReference>
<evidence type="ECO:0000256" key="4">
    <source>
        <dbReference type="ARBA" id="ARBA00022692"/>
    </source>
</evidence>
<sequence>MASLSEKILARSTKGVTFLMMGQLFSKLVSFIVNSLLVRFLSPRIFGITSFLDFLSSTVLFFSREAIRLATLRIKATGSENETRPISNDEIDHENHPAVLQSVVNFAYIPICISIPLSLILWKWQYSNLNEYFIELPFFRLSVSLVFLSITIELLSEPFYVVNQFMLNYKLRSQVEGAGVTVSCVTNFIVIYWYENWVNGSGEMLHDSRKQEGIAILAFALGNVLKSVTFFFMYLFDYLRRSLGPKKQFSMILTKIYLPERSYSYYFQPDILRHFKKVYFQLCFKHLLTEGDKLIINSLCTIEEQGIYSLLSNYGSLLTRLLFAPIEESLLMFLTRLLANKSSNNLKLAIEVFLNLVKFYIYITIIIVIFGPMNSSFLLKFLVGSRWSSTNVLETIRFYCFYLPFLAMNGIAEAFFISVATGDQILHHSYFMMVFSGIFLSSCWLFVGHLKLSLEGLILSNMINMSLRIIFCAWFIRKFYNKLDFYNAKKLLTISTDFSNVKKIGTISIFVAILDWYVIGYVQSFQQLISNVILAGALTGLMIYGERDLLMRFIRKENHVNIAKKS</sequence>
<feature type="transmembrane region" description="Helical" evidence="10">
    <location>
        <begin position="103"/>
        <end position="124"/>
    </location>
</feature>
<keyword evidence="10" id="KW-0813">Transport</keyword>
<dbReference type="PANTHER" id="PTHR13117">
    <property type="entry name" value="ENDOPLASMIC RETICULUM MULTISPAN TRANSMEMBRANE PROTEIN-RELATED"/>
    <property type="match status" value="1"/>
</dbReference>
<protein>
    <recommendedName>
        <fullName evidence="8 10">Man(5)GlcNAc(2)-PP-dolichol translocation protein RFT1</fullName>
    </recommendedName>
</protein>
<feature type="transmembrane region" description="Helical" evidence="10">
    <location>
        <begin position="396"/>
        <end position="418"/>
    </location>
</feature>
<comment type="pathway">
    <text evidence="2">Protein modification; protein glycosylation.</text>
</comment>
<evidence type="ECO:0000256" key="5">
    <source>
        <dbReference type="ARBA" id="ARBA00022824"/>
    </source>
</evidence>
<evidence type="ECO:0000256" key="6">
    <source>
        <dbReference type="ARBA" id="ARBA00022989"/>
    </source>
</evidence>
<keyword evidence="5 10" id="KW-0256">Endoplasmic reticulum</keyword>
<keyword evidence="12" id="KW-1185">Reference proteome</keyword>
<dbReference type="GO" id="GO:0034203">
    <property type="term" value="P:glycolipid translocation"/>
    <property type="evidence" value="ECO:0007669"/>
    <property type="project" value="TreeGrafter"/>
</dbReference>
<organism evidence="11 12">
    <name type="scientific">Eremothecium sinecaudum</name>
    <dbReference type="NCBI Taxonomy" id="45286"/>
    <lineage>
        <taxon>Eukaryota</taxon>
        <taxon>Fungi</taxon>
        <taxon>Dikarya</taxon>
        <taxon>Ascomycota</taxon>
        <taxon>Saccharomycotina</taxon>
        <taxon>Saccharomycetes</taxon>
        <taxon>Saccharomycetales</taxon>
        <taxon>Saccharomycetaceae</taxon>
        <taxon>Eremothecium</taxon>
    </lineage>
</organism>